<evidence type="ECO:0000259" key="21">
    <source>
        <dbReference type="Pfam" id="PF04108"/>
    </source>
</evidence>
<dbReference type="GO" id="GO:0061723">
    <property type="term" value="P:glycophagy"/>
    <property type="evidence" value="ECO:0007669"/>
    <property type="project" value="TreeGrafter"/>
</dbReference>
<feature type="coiled-coil region" evidence="19">
    <location>
        <begin position="866"/>
        <end position="939"/>
    </location>
</feature>
<evidence type="ECO:0000256" key="16">
    <source>
        <dbReference type="ARBA" id="ARBA00053494"/>
    </source>
</evidence>
<proteinExistence type="predicted"/>
<dbReference type="GO" id="GO:0034727">
    <property type="term" value="P:piecemeal microautophagy of the nucleus"/>
    <property type="evidence" value="ECO:0007669"/>
    <property type="project" value="TreeGrafter"/>
</dbReference>
<keyword evidence="12" id="KW-0804">Transcription</keyword>
<dbReference type="GO" id="GO:0005764">
    <property type="term" value="C:lysosome"/>
    <property type="evidence" value="ECO:0007669"/>
    <property type="project" value="UniProtKB-SubCell"/>
</dbReference>
<dbReference type="Pfam" id="PF04108">
    <property type="entry name" value="ATG17_like"/>
    <property type="match status" value="1"/>
</dbReference>
<dbReference type="SUPFAM" id="SSF54236">
    <property type="entry name" value="Ubiquitin-like"/>
    <property type="match status" value="1"/>
</dbReference>
<evidence type="ECO:0000256" key="5">
    <source>
        <dbReference type="ARBA" id="ARBA00022448"/>
    </source>
</evidence>
<evidence type="ECO:0000256" key="4">
    <source>
        <dbReference type="ARBA" id="ARBA00004514"/>
    </source>
</evidence>
<evidence type="ECO:0000256" key="10">
    <source>
        <dbReference type="ARBA" id="ARBA00023015"/>
    </source>
</evidence>
<dbReference type="Pfam" id="PF10377">
    <property type="entry name" value="ATG11"/>
    <property type="match status" value="1"/>
</dbReference>
<feature type="region of interest" description="Disordered" evidence="20">
    <location>
        <begin position="628"/>
        <end position="657"/>
    </location>
</feature>
<keyword evidence="5" id="KW-0813">Transport</keyword>
<evidence type="ECO:0000256" key="2">
    <source>
        <dbReference type="ARBA" id="ARBA00004329"/>
    </source>
</evidence>
<evidence type="ECO:0000256" key="8">
    <source>
        <dbReference type="ARBA" id="ARBA00022927"/>
    </source>
</evidence>
<evidence type="ECO:0000259" key="22">
    <source>
        <dbReference type="Pfam" id="PF10377"/>
    </source>
</evidence>
<feature type="region of interest" description="Disordered" evidence="20">
    <location>
        <begin position="689"/>
        <end position="715"/>
    </location>
</feature>
<keyword evidence="7" id="KW-0597">Phosphoprotein</keyword>
<feature type="domain" description="Autophagy protein ATG17-like" evidence="21">
    <location>
        <begin position="119"/>
        <end position="485"/>
    </location>
</feature>
<comment type="function">
    <text evidence="16">Involved in autophagy. Regulates early events but also late events of autophagosome formation through direct interaction with Atg16L1. Required for the formation of the autophagosome-like double-membrane structure that surrounds the Salmonella-containing vacuole (SCV) during S.typhimurium infection and subsequent xenophagy. Involved in repair of DNA damage caused by ionizing radiation, which subsequently improves cell survival by decreasing apoptosis. Inhibits PTK2/FAK1 and PTK2B/PYK2 kinase activity, affecting their downstream signaling pathways. Plays a role as a modulator of TGF-beta-signaling by restricting substrate specificity of RNF111. Functions as a DNA-binding transcription factor. Is a potent regulator of the RB1 pathway through induction of RB1 expression. Plays a crucial role in muscular differentiation. Plays an indispensable role in fetal hematopoiesis and in the regulation of neuronal homeostasis.</text>
</comment>
<dbReference type="PANTHER" id="PTHR13222:SF1">
    <property type="entry name" value="RB1-INDUCIBLE COILED-COIL PROTEIN 1"/>
    <property type="match status" value="1"/>
</dbReference>
<evidence type="ECO:0000256" key="17">
    <source>
        <dbReference type="ARBA" id="ARBA00069790"/>
    </source>
</evidence>
<evidence type="ECO:0000256" key="12">
    <source>
        <dbReference type="ARBA" id="ARBA00023163"/>
    </source>
</evidence>
<keyword evidence="10" id="KW-0805">Transcription regulation</keyword>
<dbReference type="Gene3D" id="3.10.20.90">
    <property type="entry name" value="Phosphatidylinositol 3-kinase Catalytic Subunit, Chain A, domain 1"/>
    <property type="match status" value="1"/>
</dbReference>
<keyword evidence="14" id="KW-0539">Nucleus</keyword>
<evidence type="ECO:0000256" key="18">
    <source>
        <dbReference type="ARBA" id="ARBA00080154"/>
    </source>
</evidence>
<evidence type="ECO:0000256" key="1">
    <source>
        <dbReference type="ARBA" id="ARBA00004123"/>
    </source>
</evidence>
<dbReference type="GO" id="GO:0005829">
    <property type="term" value="C:cytosol"/>
    <property type="evidence" value="ECO:0007669"/>
    <property type="project" value="UniProtKB-SubCell"/>
</dbReference>
<dbReference type="FunFam" id="3.10.20.90:FF:000049">
    <property type="entry name" value="RB1-inducible coiled-coil protein 1 isoform X1"/>
    <property type="match status" value="1"/>
</dbReference>
<organism evidence="23 24">
    <name type="scientific">Meganyctiphanes norvegica</name>
    <name type="common">Northern krill</name>
    <name type="synonym">Thysanopoda norvegica</name>
    <dbReference type="NCBI Taxonomy" id="48144"/>
    <lineage>
        <taxon>Eukaryota</taxon>
        <taxon>Metazoa</taxon>
        <taxon>Ecdysozoa</taxon>
        <taxon>Arthropoda</taxon>
        <taxon>Crustacea</taxon>
        <taxon>Multicrustacea</taxon>
        <taxon>Malacostraca</taxon>
        <taxon>Eumalacostraca</taxon>
        <taxon>Eucarida</taxon>
        <taxon>Euphausiacea</taxon>
        <taxon>Euphausiidae</taxon>
        <taxon>Meganyctiphanes</taxon>
    </lineage>
</organism>
<keyword evidence="13" id="KW-0458">Lysosome</keyword>
<feature type="compositionally biased region" description="Polar residues" evidence="20">
    <location>
        <begin position="701"/>
        <end position="715"/>
    </location>
</feature>
<dbReference type="GO" id="GO:0000422">
    <property type="term" value="P:autophagy of mitochondrion"/>
    <property type="evidence" value="ECO:0007669"/>
    <property type="project" value="TreeGrafter"/>
</dbReference>
<accession>A0AAV2Q797</accession>
<dbReference type="EMBL" id="CAXKWB010004465">
    <property type="protein sequence ID" value="CAL4073795.1"/>
    <property type="molecule type" value="Genomic_DNA"/>
</dbReference>
<feature type="domain" description="Autophagy-related protein 11 C-terminal" evidence="22">
    <location>
        <begin position="1348"/>
        <end position="1468"/>
    </location>
</feature>
<keyword evidence="6" id="KW-0963">Cytoplasm</keyword>
<comment type="subcellular location">
    <subcellularLocation>
        <location evidence="4">Cytoplasm</location>
        <location evidence="4">Cytosol</location>
    </subcellularLocation>
    <subcellularLocation>
        <location evidence="3">Lysosome</location>
    </subcellularLocation>
    <subcellularLocation>
        <location evidence="1">Nucleus</location>
    </subcellularLocation>
    <subcellularLocation>
        <location evidence="2">Preautophagosomal structure</location>
    </subcellularLocation>
</comment>
<evidence type="ECO:0000256" key="6">
    <source>
        <dbReference type="ARBA" id="ARBA00022490"/>
    </source>
</evidence>
<evidence type="ECO:0000313" key="23">
    <source>
        <dbReference type="EMBL" id="CAL4073795.1"/>
    </source>
</evidence>
<dbReference type="PANTHER" id="PTHR13222">
    <property type="entry name" value="RB1-INDUCIBLE COILED-COIL"/>
    <property type="match status" value="1"/>
</dbReference>
<evidence type="ECO:0000256" key="14">
    <source>
        <dbReference type="ARBA" id="ARBA00023242"/>
    </source>
</evidence>
<evidence type="ECO:0000256" key="13">
    <source>
        <dbReference type="ARBA" id="ARBA00023228"/>
    </source>
</evidence>
<dbReference type="InterPro" id="IPR029071">
    <property type="entry name" value="Ubiquitin-like_domsf"/>
</dbReference>
<evidence type="ECO:0000256" key="20">
    <source>
        <dbReference type="SAM" id="MobiDB-lite"/>
    </source>
</evidence>
<feature type="region of interest" description="Disordered" evidence="20">
    <location>
        <begin position="1473"/>
        <end position="1511"/>
    </location>
</feature>
<gene>
    <name evidence="23" type="ORF">MNOR_LOCUS9282</name>
</gene>
<feature type="coiled-coil region" evidence="19">
    <location>
        <begin position="970"/>
        <end position="1057"/>
    </location>
</feature>
<dbReference type="CDD" id="cd17060">
    <property type="entry name" value="Ubl_RB1CC1"/>
    <property type="match status" value="1"/>
</dbReference>
<dbReference type="Proteomes" id="UP001497623">
    <property type="component" value="Unassembled WGS sequence"/>
</dbReference>
<feature type="coiled-coil region" evidence="19">
    <location>
        <begin position="771"/>
        <end position="812"/>
    </location>
</feature>
<dbReference type="GO" id="GO:0061709">
    <property type="term" value="P:reticulophagy"/>
    <property type="evidence" value="ECO:0007669"/>
    <property type="project" value="TreeGrafter"/>
</dbReference>
<evidence type="ECO:0000256" key="9">
    <source>
        <dbReference type="ARBA" id="ARBA00023006"/>
    </source>
</evidence>
<evidence type="ECO:0000256" key="15">
    <source>
        <dbReference type="ARBA" id="ARBA00023306"/>
    </source>
</evidence>
<keyword evidence="15" id="KW-0131">Cell cycle</keyword>
<dbReference type="GO" id="GO:0060090">
    <property type="term" value="F:molecular adaptor activity"/>
    <property type="evidence" value="ECO:0007669"/>
    <property type="project" value="TreeGrafter"/>
</dbReference>
<dbReference type="GO" id="GO:1990316">
    <property type="term" value="C:Atg1/ULK1 kinase complex"/>
    <property type="evidence" value="ECO:0007669"/>
    <property type="project" value="TreeGrafter"/>
</dbReference>
<keyword evidence="9" id="KW-0072">Autophagy</keyword>
<dbReference type="GO" id="GO:0034045">
    <property type="term" value="C:phagophore assembly site membrane"/>
    <property type="evidence" value="ECO:0007669"/>
    <property type="project" value="TreeGrafter"/>
</dbReference>
<feature type="compositionally biased region" description="Polar residues" evidence="20">
    <location>
        <begin position="736"/>
        <end position="754"/>
    </location>
</feature>
<dbReference type="GO" id="GO:0034517">
    <property type="term" value="P:ribophagy"/>
    <property type="evidence" value="ECO:0007669"/>
    <property type="project" value="TreeGrafter"/>
</dbReference>
<feature type="region of interest" description="Disordered" evidence="20">
    <location>
        <begin position="219"/>
        <end position="238"/>
    </location>
</feature>
<feature type="coiled-coil region" evidence="19">
    <location>
        <begin position="1243"/>
        <end position="1317"/>
    </location>
</feature>
<feature type="compositionally biased region" description="Basic and acidic residues" evidence="20">
    <location>
        <begin position="1473"/>
        <end position="1486"/>
    </location>
</feature>
<name>A0AAV2Q797_MEGNR</name>
<dbReference type="InterPro" id="IPR019460">
    <property type="entry name" value="Atg11_C"/>
</dbReference>
<evidence type="ECO:0000256" key="19">
    <source>
        <dbReference type="SAM" id="Coils"/>
    </source>
</evidence>
<dbReference type="GO" id="GO:0005634">
    <property type="term" value="C:nucleus"/>
    <property type="evidence" value="ECO:0007669"/>
    <property type="project" value="UniProtKB-SubCell"/>
</dbReference>
<protein>
    <recommendedName>
        <fullName evidence="17">RB1-inducible coiled-coil protein 1</fullName>
    </recommendedName>
    <alternativeName>
        <fullName evidence="18">FAK family kinase-interacting protein of 200 kDa</fullName>
    </alternativeName>
</protein>
<sequence length="1511" mass="173346">MLYVFLVDTGRMMTLDMNLALENVSVLKEVIQRAVKVPPEKQVLLISGGEELRPDMRVCQYTAGTDTNPIFLFFLTTIEGQTPPSPSIDYGADTDLKEQVEGALNMPASYNTVVARAQLAQQFHEHSRDQTRICQQLVHDQHLQQQGWAAVVANLEDLVSDFKKTFQSCEQSFNDFFKSREEKFSIIENFDEDLKLLSRIPVLPALLANKQIMATISVDTSNDDSTKESETDEEVSSSIKEEIPTAMTLLEWISASDTKSSVEEIAQICLRGLQQTDQHMLEVLAGDVKAVMTEADRPQMKEIKGLEDRLFGLEQLMHDANKIVQEQNSFAQALIQNQNRAGKMNDQSIFPDLCSSHRKNLMHMLKNHQKVQDIKRRCIKAKEELSENLHHRLKWIMYIERKISYTSSKLMMHHEAIRRLTSSLQVMEQIHRAPRMYVSAITEVARRHQFSKSFVQWATHLSVESGDVWEREVSTRKQFLQQFSQHFLVSLFPGLDDLPPNFATQAPDKFDDTLPKLTPENIEDLRKILPELASLLVLGEVAAVPPLLQAAMRTQNALPNRKLSRESNSSSLTLGKEGSGEVFASAFTTTNSVTPRITPDRDSHYTAKPLTHRPYTLSREHSEVAICESEEAHHPAEDDSGSPMEVRSDTRTMKTKHHFPAIETDNKQMKLDQGQDTARIKLDTDLHQRPCRSQHHHHHLSSVSPQENPLIQSPESQQELCEFVTAEFYIDESMPSSYTESNDAASDITASSSRGLPGHGSNMVKTHHVITAELQRQLEEKNVALLLLQSELTDSQSEVERLSERLNALSTLDCKDQVVNLKDELSRLRLQVKEDGTSYMKYLSESSSNLLDVLLQIQNRSSTSEKTAVQEALVAARANQEALQKELQATVELQAHKLTDATREVEVYQEQIHRHQETIQQQSTEFEEAKRQLMEDKVEITKQLTLEHELEMVTLKEHMQEDDNAHQDELGKLTEKLTSLEISLEKAENDRASLEKNFQEKFEAHFQEEKDKIVQILEVSFTEREKKALDSLREQLVQEQQDHVNRLLTEKEELLKSEISSVQSALSAEWQSKVDQQWQELMDMHQKQITKMQLSWEQEKDVLITAKLAEVEKQFGIEKDAEVENVRQQYKMELEGLRSRFRMMTTASCDKSPSETSLQSLERMERADSVDLGTHEAALARLREELHREHSAALEAERQLLEQQHFQQHQEADKKHQEIINQQRKRIESEKQTVFNDAIRCVSQDKERVIEDLRLRIELLTDETEKLRRMMNAAATDSSDQIMQAMAAENHSLKERCETLHKEVVRLENELLRAKRMSFVCERQQDLNASFTEGAVGGVQVPTSPESVRKLQLENQELRDKLSRSTSSLVERGRISISSCVQGEAVLLVWDEIHLHYRVLLEGHPHLHFLHSDSYQALGLHKGDATPDTPRKMYVTAEVVSKEFCQAKKDENRFRVPKGTRFYRVQAKLWEGEEKARRETTRDQNRDQLTQSQVHAKEQQSLNQSQTSSHQ</sequence>
<dbReference type="InterPro" id="IPR040040">
    <property type="entry name" value="ATG11"/>
</dbReference>
<evidence type="ECO:0000256" key="11">
    <source>
        <dbReference type="ARBA" id="ARBA00023054"/>
    </source>
</evidence>
<keyword evidence="11 19" id="KW-0175">Coiled coil</keyword>
<feature type="region of interest" description="Disordered" evidence="20">
    <location>
        <begin position="736"/>
        <end position="761"/>
    </location>
</feature>
<dbReference type="InterPro" id="IPR045326">
    <property type="entry name" value="ATG17-like_dom"/>
</dbReference>
<dbReference type="GO" id="GO:0000045">
    <property type="term" value="P:autophagosome assembly"/>
    <property type="evidence" value="ECO:0007669"/>
    <property type="project" value="InterPro"/>
</dbReference>
<dbReference type="GO" id="GO:0019901">
    <property type="term" value="F:protein kinase binding"/>
    <property type="evidence" value="ECO:0007669"/>
    <property type="project" value="UniProtKB-ARBA"/>
</dbReference>
<reference evidence="23 24" key="1">
    <citation type="submission" date="2024-05" db="EMBL/GenBank/DDBJ databases">
        <authorList>
            <person name="Wallberg A."/>
        </authorList>
    </citation>
    <scope>NUCLEOTIDE SEQUENCE [LARGE SCALE GENOMIC DNA]</scope>
</reference>
<keyword evidence="24" id="KW-1185">Reference proteome</keyword>
<evidence type="ECO:0000256" key="3">
    <source>
        <dbReference type="ARBA" id="ARBA00004371"/>
    </source>
</evidence>
<evidence type="ECO:0000256" key="7">
    <source>
        <dbReference type="ARBA" id="ARBA00022553"/>
    </source>
</evidence>
<dbReference type="GO" id="GO:0008285">
    <property type="term" value="P:negative regulation of cell population proliferation"/>
    <property type="evidence" value="ECO:0007669"/>
    <property type="project" value="UniProtKB-ARBA"/>
</dbReference>
<evidence type="ECO:0000313" key="24">
    <source>
        <dbReference type="Proteomes" id="UP001497623"/>
    </source>
</evidence>
<feature type="compositionally biased region" description="Basic residues" evidence="20">
    <location>
        <begin position="689"/>
        <end position="700"/>
    </location>
</feature>
<feature type="compositionally biased region" description="Polar residues" evidence="20">
    <location>
        <begin position="1487"/>
        <end position="1511"/>
    </location>
</feature>
<keyword evidence="8" id="KW-0653">Protein transport</keyword>
<dbReference type="GO" id="GO:0031090">
    <property type="term" value="C:organelle membrane"/>
    <property type="evidence" value="ECO:0007669"/>
    <property type="project" value="UniProtKB-ARBA"/>
</dbReference>
<dbReference type="GO" id="GO:0015031">
    <property type="term" value="P:protein transport"/>
    <property type="evidence" value="ECO:0007669"/>
    <property type="project" value="UniProtKB-KW"/>
</dbReference>
<comment type="caution">
    <text evidence="23">The sequence shown here is derived from an EMBL/GenBank/DDBJ whole genome shotgun (WGS) entry which is preliminary data.</text>
</comment>